<protein>
    <submittedName>
        <fullName evidence="1">11372_t:CDS:1</fullName>
    </submittedName>
</protein>
<accession>A0ACA9SNC0</accession>
<keyword evidence="2" id="KW-1185">Reference proteome</keyword>
<feature type="non-terminal residue" evidence="1">
    <location>
        <position position="1"/>
    </location>
</feature>
<organism evidence="1 2">
    <name type="scientific">Racocetra persica</name>
    <dbReference type="NCBI Taxonomy" id="160502"/>
    <lineage>
        <taxon>Eukaryota</taxon>
        <taxon>Fungi</taxon>
        <taxon>Fungi incertae sedis</taxon>
        <taxon>Mucoromycota</taxon>
        <taxon>Glomeromycotina</taxon>
        <taxon>Glomeromycetes</taxon>
        <taxon>Diversisporales</taxon>
        <taxon>Gigasporaceae</taxon>
        <taxon>Racocetra</taxon>
    </lineage>
</organism>
<feature type="non-terminal residue" evidence="1">
    <location>
        <position position="46"/>
    </location>
</feature>
<proteinExistence type="predicted"/>
<evidence type="ECO:0000313" key="2">
    <source>
        <dbReference type="Proteomes" id="UP000789920"/>
    </source>
</evidence>
<name>A0ACA9SNC0_9GLOM</name>
<reference evidence="1" key="1">
    <citation type="submission" date="2021-06" db="EMBL/GenBank/DDBJ databases">
        <authorList>
            <person name="Kallberg Y."/>
            <person name="Tangrot J."/>
            <person name="Rosling A."/>
        </authorList>
    </citation>
    <scope>NUCLEOTIDE SEQUENCE</scope>
    <source>
        <strain evidence="1">MA461A</strain>
    </source>
</reference>
<gene>
    <name evidence="1" type="ORF">RPERSI_LOCUS33358</name>
</gene>
<dbReference type="Proteomes" id="UP000789920">
    <property type="component" value="Unassembled WGS sequence"/>
</dbReference>
<evidence type="ECO:0000313" key="1">
    <source>
        <dbReference type="EMBL" id="CAG8844787.1"/>
    </source>
</evidence>
<comment type="caution">
    <text evidence="1">The sequence shown here is derived from an EMBL/GenBank/DDBJ whole genome shotgun (WGS) entry which is preliminary data.</text>
</comment>
<sequence length="46" mass="5396">TINIFNQIIHTYYTPLIQYSFLLLILEVDLEVVDKNRSKISDDALI</sequence>
<dbReference type="EMBL" id="CAJVQC010144045">
    <property type="protein sequence ID" value="CAG8844787.1"/>
    <property type="molecule type" value="Genomic_DNA"/>
</dbReference>